<name>A0AAP3E6Q4_9EURY</name>
<keyword evidence="4" id="KW-1185">Reference proteome</keyword>
<evidence type="ECO:0000256" key="2">
    <source>
        <dbReference type="SAM" id="Phobius"/>
    </source>
</evidence>
<keyword evidence="2" id="KW-0812">Transmembrane</keyword>
<keyword evidence="2" id="KW-0472">Membrane</keyword>
<feature type="transmembrane region" description="Helical" evidence="2">
    <location>
        <begin position="62"/>
        <end position="78"/>
    </location>
</feature>
<dbReference type="RefSeq" id="WP_342808544.1">
    <property type="nucleotide sequence ID" value="NZ_JAOPJZ010000006.1"/>
</dbReference>
<accession>A0AAP3E6Q4</accession>
<feature type="region of interest" description="Disordered" evidence="1">
    <location>
        <begin position="87"/>
        <end position="115"/>
    </location>
</feature>
<evidence type="ECO:0000256" key="1">
    <source>
        <dbReference type="SAM" id="MobiDB-lite"/>
    </source>
</evidence>
<keyword evidence="2" id="KW-1133">Transmembrane helix</keyword>
<protein>
    <submittedName>
        <fullName evidence="3">Uncharacterized protein</fullName>
    </submittedName>
</protein>
<evidence type="ECO:0000313" key="3">
    <source>
        <dbReference type="EMBL" id="MCU4752200.1"/>
    </source>
</evidence>
<dbReference type="EMBL" id="JAOPJZ010000006">
    <property type="protein sequence ID" value="MCU4752200.1"/>
    <property type="molecule type" value="Genomic_DNA"/>
</dbReference>
<proteinExistence type="predicted"/>
<comment type="caution">
    <text evidence="3">The sequence shown here is derived from an EMBL/GenBank/DDBJ whole genome shotgun (WGS) entry which is preliminary data.</text>
</comment>
<feature type="transmembrane region" description="Helical" evidence="2">
    <location>
        <begin position="38"/>
        <end position="56"/>
    </location>
</feature>
<feature type="compositionally biased region" description="Basic and acidic residues" evidence="1">
    <location>
        <begin position="101"/>
        <end position="115"/>
    </location>
</feature>
<feature type="transmembrane region" description="Helical" evidence="2">
    <location>
        <begin position="6"/>
        <end position="26"/>
    </location>
</feature>
<gene>
    <name evidence="3" type="ORF">OB919_09415</name>
</gene>
<dbReference type="AlphaFoldDB" id="A0AAP3E6Q4"/>
<evidence type="ECO:0000313" key="4">
    <source>
        <dbReference type="Proteomes" id="UP001321047"/>
    </source>
</evidence>
<organism evidence="3 4">
    <name type="scientific">Natronosalvus hydrolyticus</name>
    <dbReference type="NCBI Taxonomy" id="2979988"/>
    <lineage>
        <taxon>Archaea</taxon>
        <taxon>Methanobacteriati</taxon>
        <taxon>Methanobacteriota</taxon>
        <taxon>Stenosarchaea group</taxon>
        <taxon>Halobacteria</taxon>
        <taxon>Halobacteriales</taxon>
        <taxon>Natrialbaceae</taxon>
        <taxon>Natronosalvus</taxon>
    </lineage>
</organism>
<dbReference type="Proteomes" id="UP001321047">
    <property type="component" value="Unassembled WGS sequence"/>
</dbReference>
<reference evidence="3 4" key="1">
    <citation type="submission" date="2022-09" db="EMBL/GenBank/DDBJ databases">
        <title>Enrichment on poylsaccharides allowed isolation of novel metabolic and taxonomic groups of Haloarchaea.</title>
        <authorList>
            <person name="Sorokin D.Y."/>
            <person name="Elcheninov A.G."/>
            <person name="Khizhniak T.V."/>
            <person name="Kolganova T.V."/>
            <person name="Kublanov I.V."/>
        </authorList>
    </citation>
    <scope>NUCLEOTIDE SEQUENCE [LARGE SCALE GENOMIC DNA]</scope>
    <source>
        <strain evidence="3 4">AArc-curdl1</strain>
    </source>
</reference>
<sequence>MVLATSPLVALGGLIVIGVLSALVYWDAQRVGFDRPRLWAGIVAGSTGIGLALHVFVGTVPIPGLLVIVLAGIVFYLFERDDVVRGDEPADPHELPGGPPVDERRGDDGSEEDSR</sequence>